<dbReference type="PANTHER" id="PTHR11999">
    <property type="entry name" value="GROUP II PYRIDOXAL-5-PHOSPHATE DECARBOXYLASE"/>
    <property type="match status" value="1"/>
</dbReference>
<dbReference type="InterPro" id="IPR015424">
    <property type="entry name" value="PyrdxlP-dep_Trfase"/>
</dbReference>
<dbReference type="InterPro" id="IPR010977">
    <property type="entry name" value="Aromatic_deC"/>
</dbReference>
<evidence type="ECO:0000256" key="7">
    <source>
        <dbReference type="RuleBase" id="RU000382"/>
    </source>
</evidence>
<sequence length="478" mass="50609">MSQIHDDYDDLAALLQQALNGSLSFHKGLADRPVAARKQDTGLPQELPSTGVGGADALTDFLARYGDRLSASAGPRFLGFVTGGTTPAALIGDWLAASVDQNSASPGDSVATAVTVQALDWLKQLFNLPAADFDGAFTTGATAANFACLLAAREWAGEQAGYNIAQKGLAGGPTIRIYSACPHASFVKVTRFLGLGQDAIVPVDRIGDTEAMDPDALDRALAAADPAEAKIVCASAGTVTTTAFDDLIAISAVCKRHNAWMHVDGAFGLFARTVPELAGRTAGVEFADSITVDGHKWLNVPYDCGFYFTRRIDLIERAAGAMPAYLDVAGGGLPHYMNRALEGSQRFRALPVWLTLAAYGADGVRQIVRNNCRQAGLLAAWVERTDGFELLAPTSLNIVCFRGVPPDGHSDPDGWNRALLSAINDTGLVYLTPGAYGGKGGIRAAFSNWMTRDDDLDAVTRALIMGRETVLTEEREDA</sequence>
<dbReference type="Pfam" id="PF00282">
    <property type="entry name" value="Pyridoxal_deC"/>
    <property type="match status" value="1"/>
</dbReference>
<keyword evidence="5 7" id="KW-0456">Lyase</keyword>
<keyword evidence="8" id="KW-0808">Transferase</keyword>
<dbReference type="EMBL" id="JABBNT010000002">
    <property type="protein sequence ID" value="NMM44376.1"/>
    <property type="molecule type" value="Genomic_DNA"/>
</dbReference>
<comment type="similarity">
    <text evidence="2 7">Belongs to the group II decarboxylase family.</text>
</comment>
<dbReference type="SUPFAM" id="SSF53383">
    <property type="entry name" value="PLP-dependent transferases"/>
    <property type="match status" value="1"/>
</dbReference>
<comment type="cofactor">
    <cofactor evidence="1 6 7">
        <name>pyridoxal 5'-phosphate</name>
        <dbReference type="ChEBI" id="CHEBI:597326"/>
    </cofactor>
</comment>
<evidence type="ECO:0000256" key="2">
    <source>
        <dbReference type="ARBA" id="ARBA00009533"/>
    </source>
</evidence>
<dbReference type="Proteomes" id="UP000539372">
    <property type="component" value="Unassembled WGS sequence"/>
</dbReference>
<name>A0A7Y0HE05_9PROT</name>
<keyword evidence="8" id="KW-0032">Aminotransferase</keyword>
<dbReference type="GO" id="GO:0030170">
    <property type="term" value="F:pyridoxal phosphate binding"/>
    <property type="evidence" value="ECO:0007669"/>
    <property type="project" value="InterPro"/>
</dbReference>
<evidence type="ECO:0000256" key="1">
    <source>
        <dbReference type="ARBA" id="ARBA00001933"/>
    </source>
</evidence>
<dbReference type="Gene3D" id="3.40.640.10">
    <property type="entry name" value="Type I PLP-dependent aspartate aminotransferase-like (Major domain)"/>
    <property type="match status" value="1"/>
</dbReference>
<proteinExistence type="inferred from homology"/>
<keyword evidence="9" id="KW-1185">Reference proteome</keyword>
<dbReference type="InterPro" id="IPR021115">
    <property type="entry name" value="Pyridoxal-P_BS"/>
</dbReference>
<evidence type="ECO:0000256" key="5">
    <source>
        <dbReference type="ARBA" id="ARBA00023239"/>
    </source>
</evidence>
<organism evidence="8 9">
    <name type="scientific">Pacificispira spongiicola</name>
    <dbReference type="NCBI Taxonomy" id="2729598"/>
    <lineage>
        <taxon>Bacteria</taxon>
        <taxon>Pseudomonadati</taxon>
        <taxon>Pseudomonadota</taxon>
        <taxon>Alphaproteobacteria</taxon>
        <taxon>Rhodospirillales</taxon>
        <taxon>Rhodospirillaceae</taxon>
        <taxon>Pacificispira</taxon>
    </lineage>
</organism>
<dbReference type="GO" id="GO:0006520">
    <property type="term" value="P:amino acid metabolic process"/>
    <property type="evidence" value="ECO:0007669"/>
    <property type="project" value="InterPro"/>
</dbReference>
<dbReference type="PRINTS" id="PR00800">
    <property type="entry name" value="YHDCRBOXLASE"/>
</dbReference>
<feature type="modified residue" description="N6-(pyridoxal phosphate)lysine" evidence="6">
    <location>
        <position position="296"/>
    </location>
</feature>
<dbReference type="AlphaFoldDB" id="A0A7Y0HE05"/>
<dbReference type="InterPro" id="IPR015422">
    <property type="entry name" value="PyrdxlP-dep_Trfase_small"/>
</dbReference>
<evidence type="ECO:0000313" key="8">
    <source>
        <dbReference type="EMBL" id="NMM44376.1"/>
    </source>
</evidence>
<dbReference type="GO" id="GO:0019752">
    <property type="term" value="P:carboxylic acid metabolic process"/>
    <property type="evidence" value="ECO:0007669"/>
    <property type="project" value="InterPro"/>
</dbReference>
<dbReference type="PROSITE" id="PS00392">
    <property type="entry name" value="DDC_GAD_HDC_YDC"/>
    <property type="match status" value="1"/>
</dbReference>
<evidence type="ECO:0000256" key="3">
    <source>
        <dbReference type="ARBA" id="ARBA00022793"/>
    </source>
</evidence>
<dbReference type="RefSeq" id="WP_169624665.1">
    <property type="nucleotide sequence ID" value="NZ_JABBNT010000002.1"/>
</dbReference>
<evidence type="ECO:0000256" key="6">
    <source>
        <dbReference type="PIRSR" id="PIRSR602129-50"/>
    </source>
</evidence>
<dbReference type="GO" id="GO:0016831">
    <property type="term" value="F:carboxy-lyase activity"/>
    <property type="evidence" value="ECO:0007669"/>
    <property type="project" value="UniProtKB-KW"/>
</dbReference>
<keyword evidence="4 6" id="KW-0663">Pyridoxal phosphate</keyword>
<gene>
    <name evidence="8" type="ORF">HH303_07790</name>
</gene>
<dbReference type="Gene3D" id="3.90.1150.10">
    <property type="entry name" value="Aspartate Aminotransferase, domain 1"/>
    <property type="match status" value="1"/>
</dbReference>
<evidence type="ECO:0000313" key="9">
    <source>
        <dbReference type="Proteomes" id="UP000539372"/>
    </source>
</evidence>
<evidence type="ECO:0000256" key="4">
    <source>
        <dbReference type="ARBA" id="ARBA00022898"/>
    </source>
</evidence>
<dbReference type="InterPro" id="IPR015421">
    <property type="entry name" value="PyrdxlP-dep_Trfase_major"/>
</dbReference>
<dbReference type="InterPro" id="IPR002129">
    <property type="entry name" value="PyrdxlP-dep_de-COase"/>
</dbReference>
<accession>A0A7Y0HE05</accession>
<dbReference type="GO" id="GO:0008483">
    <property type="term" value="F:transaminase activity"/>
    <property type="evidence" value="ECO:0007669"/>
    <property type="project" value="UniProtKB-KW"/>
</dbReference>
<protein>
    <submittedName>
        <fullName evidence="8">Aspartate aminotransferase family protein</fullName>
    </submittedName>
</protein>
<dbReference type="PANTHER" id="PTHR11999:SF70">
    <property type="entry name" value="MIP05841P"/>
    <property type="match status" value="1"/>
</dbReference>
<keyword evidence="3" id="KW-0210">Decarboxylase</keyword>
<reference evidence="8 9" key="1">
    <citation type="submission" date="2020-04" db="EMBL/GenBank/DDBJ databases">
        <title>Rhodospirillaceae bacterium KN72 isolated from deep sea.</title>
        <authorList>
            <person name="Zhang D.-C."/>
        </authorList>
    </citation>
    <scope>NUCLEOTIDE SEQUENCE [LARGE SCALE GENOMIC DNA]</scope>
    <source>
        <strain evidence="8 9">KN72</strain>
    </source>
</reference>
<comment type="caution">
    <text evidence="8">The sequence shown here is derived from an EMBL/GenBank/DDBJ whole genome shotgun (WGS) entry which is preliminary data.</text>
</comment>